<evidence type="ECO:0000313" key="17">
    <source>
        <dbReference type="Proteomes" id="UP000236569"/>
    </source>
</evidence>
<dbReference type="RefSeq" id="WP_103131249.1">
    <property type="nucleotide sequence ID" value="NZ_BFAG01000020.1"/>
</dbReference>
<sequence length="355" mass="38767">MTDTQQPVTSQPWGMTPDGQPITLYTLRNPSGIQADIMDYGGVVVRLLTPDRNGNPGDIVLGHDHAEPYFSLETSPYFGALIGRYGNRIAGGRFTLDGQTYQLPVNNGPNSLHGGTRGFNQRLWTGRPLADGPALELTYLSPDGEEGYPGNLSVRVTYTLTGDNALQIDYEARADAPTILNLTNHTYWNLGGDAGRDILGHELTLRADHITPIDGTLIPTGELLPVEGTPFDFRQPTPIGARVDEPNEQLRFAGGYDHNFVLGGEGLRSVAQVRDPESGRRVEVSTDQPGMQFYSGNFLDGSIVGKGGRVYGHRWALCLETQHFPDSPNHPNFPSTVLRPGETFTSRTVYAFSAR</sequence>
<evidence type="ECO:0000256" key="1">
    <source>
        <dbReference type="ARBA" id="ARBA00001614"/>
    </source>
</evidence>
<evidence type="ECO:0000256" key="6">
    <source>
        <dbReference type="ARBA" id="ARBA00013185"/>
    </source>
</evidence>
<dbReference type="UniPathway" id="UPA00242"/>
<dbReference type="OrthoDB" id="9779408at2"/>
<dbReference type="PIRSF" id="PIRSF005096">
    <property type="entry name" value="GALM"/>
    <property type="match status" value="1"/>
</dbReference>
<keyword evidence="10 12" id="KW-0413">Isomerase</keyword>
<dbReference type="InterPro" id="IPR014718">
    <property type="entry name" value="GH-type_carb-bd"/>
</dbReference>
<dbReference type="GO" id="GO:0005737">
    <property type="term" value="C:cytoplasm"/>
    <property type="evidence" value="ECO:0007669"/>
    <property type="project" value="UniProtKB-SubCell"/>
</dbReference>
<evidence type="ECO:0000256" key="15">
    <source>
        <dbReference type="PIRSR" id="PIRSR005096-3"/>
    </source>
</evidence>
<feature type="binding site" evidence="15">
    <location>
        <begin position="87"/>
        <end position="88"/>
    </location>
    <ligand>
        <name>beta-D-galactose</name>
        <dbReference type="ChEBI" id="CHEBI:27667"/>
    </ligand>
</feature>
<evidence type="ECO:0000256" key="9">
    <source>
        <dbReference type="ARBA" id="ARBA00022553"/>
    </source>
</evidence>
<dbReference type="GO" id="GO:0030246">
    <property type="term" value="F:carbohydrate binding"/>
    <property type="evidence" value="ECO:0007669"/>
    <property type="project" value="InterPro"/>
</dbReference>
<keyword evidence="11 12" id="KW-0119">Carbohydrate metabolism</keyword>
<name>A0A2I9D0B2_9DEIO</name>
<dbReference type="InterPro" id="IPR047215">
    <property type="entry name" value="Galactose_mutarotase-like"/>
</dbReference>
<comment type="caution">
    <text evidence="16">The sequence shown here is derived from an EMBL/GenBank/DDBJ whole genome shotgun (WGS) entry which is preliminary data.</text>
</comment>
<dbReference type="InterPro" id="IPR008183">
    <property type="entry name" value="Aldose_1/G6P_1-epimerase"/>
</dbReference>
<dbReference type="AlphaFoldDB" id="A0A2I9D0B2"/>
<gene>
    <name evidence="16" type="ORF">DAERI_200021</name>
</gene>
<dbReference type="PANTHER" id="PTHR10091:SF0">
    <property type="entry name" value="GALACTOSE MUTAROTASE"/>
    <property type="match status" value="1"/>
</dbReference>
<dbReference type="GO" id="GO:0004034">
    <property type="term" value="F:aldose 1-epimerase activity"/>
    <property type="evidence" value="ECO:0007669"/>
    <property type="project" value="UniProtKB-EC"/>
</dbReference>
<dbReference type="EMBL" id="BFAG01000020">
    <property type="protein sequence ID" value="GBF07964.1"/>
    <property type="molecule type" value="Genomic_DNA"/>
</dbReference>
<dbReference type="EC" id="5.1.3.3" evidence="6 12"/>
<evidence type="ECO:0000256" key="12">
    <source>
        <dbReference type="PIRNR" id="PIRNR005096"/>
    </source>
</evidence>
<dbReference type="PANTHER" id="PTHR10091">
    <property type="entry name" value="ALDOSE-1-EPIMERASE"/>
    <property type="match status" value="1"/>
</dbReference>
<evidence type="ECO:0000256" key="2">
    <source>
        <dbReference type="ARBA" id="ARBA00004496"/>
    </source>
</evidence>
<keyword evidence="9" id="KW-0597">Phosphoprotein</keyword>
<evidence type="ECO:0000256" key="8">
    <source>
        <dbReference type="ARBA" id="ARBA00022490"/>
    </source>
</evidence>
<keyword evidence="17" id="KW-1185">Reference proteome</keyword>
<dbReference type="Pfam" id="PF01263">
    <property type="entry name" value="Aldose_epim"/>
    <property type="match status" value="1"/>
</dbReference>
<dbReference type="InterPro" id="IPR018052">
    <property type="entry name" value="Ald1_epimerase_CS"/>
</dbReference>
<reference evidence="17" key="1">
    <citation type="submission" date="2018-01" db="EMBL/GenBank/DDBJ databases">
        <title>Draft Genome Sequence of the Radioresistant Bacterium Deinococcus aerius TR0125, Isolated from the Higher Atmosphere above Japan.</title>
        <authorList>
            <person name="Satoh K."/>
            <person name="Arai H."/>
            <person name="Sanzen T."/>
            <person name="Kawaguchi Y."/>
            <person name="Hayashi H."/>
            <person name="Yokobori S."/>
            <person name="Yamagishi A."/>
            <person name="Oono Y."/>
            <person name="Narumi I."/>
        </authorList>
    </citation>
    <scope>NUCLEOTIDE SEQUENCE [LARGE SCALE GENOMIC DNA]</scope>
    <source>
        <strain evidence="17">TR0125</strain>
    </source>
</reference>
<evidence type="ECO:0000256" key="10">
    <source>
        <dbReference type="ARBA" id="ARBA00023235"/>
    </source>
</evidence>
<dbReference type="FunFam" id="2.70.98.10:FF:000003">
    <property type="entry name" value="Aldose 1-epimerase"/>
    <property type="match status" value="1"/>
</dbReference>
<evidence type="ECO:0000256" key="11">
    <source>
        <dbReference type="ARBA" id="ARBA00023277"/>
    </source>
</evidence>
<proteinExistence type="inferred from homology"/>
<evidence type="ECO:0000256" key="5">
    <source>
        <dbReference type="ARBA" id="ARBA00011245"/>
    </source>
</evidence>
<dbReference type="GO" id="GO:0033499">
    <property type="term" value="P:galactose catabolic process via UDP-galactose, Leloir pathway"/>
    <property type="evidence" value="ECO:0007669"/>
    <property type="project" value="TreeGrafter"/>
</dbReference>
<comment type="similarity">
    <text evidence="4 12">Belongs to the aldose epimerase family.</text>
</comment>
<dbReference type="SUPFAM" id="SSF74650">
    <property type="entry name" value="Galactose mutarotase-like"/>
    <property type="match status" value="1"/>
</dbReference>
<evidence type="ECO:0000256" key="14">
    <source>
        <dbReference type="PIRSR" id="PIRSR005096-2"/>
    </source>
</evidence>
<dbReference type="Gene3D" id="2.70.98.10">
    <property type="match status" value="1"/>
</dbReference>
<feature type="active site" description="Proton donor" evidence="13">
    <location>
        <position position="185"/>
    </location>
</feature>
<comment type="pathway">
    <text evidence="3 12">Carbohydrate metabolism; hexose metabolism.</text>
</comment>
<evidence type="ECO:0000256" key="7">
    <source>
        <dbReference type="ARBA" id="ARBA00014165"/>
    </source>
</evidence>
<dbReference type="GO" id="GO:0006006">
    <property type="term" value="P:glucose metabolic process"/>
    <property type="evidence" value="ECO:0007669"/>
    <property type="project" value="TreeGrafter"/>
</dbReference>
<dbReference type="InterPro" id="IPR011013">
    <property type="entry name" value="Gal_mutarotase_sf_dom"/>
</dbReference>
<evidence type="ECO:0000256" key="3">
    <source>
        <dbReference type="ARBA" id="ARBA00005028"/>
    </source>
</evidence>
<protein>
    <recommendedName>
        <fullName evidence="7 12">Aldose 1-epimerase</fullName>
        <ecNumber evidence="6 12">5.1.3.3</ecNumber>
    </recommendedName>
</protein>
<feature type="binding site" evidence="14">
    <location>
        <position position="257"/>
    </location>
    <ligand>
        <name>beta-D-galactose</name>
        <dbReference type="ChEBI" id="CHEBI:27667"/>
    </ligand>
</feature>
<comment type="subcellular location">
    <subcellularLocation>
        <location evidence="2">Cytoplasm</location>
    </subcellularLocation>
</comment>
<dbReference type="NCBIfam" id="NF008277">
    <property type="entry name" value="PRK11055.1"/>
    <property type="match status" value="1"/>
</dbReference>
<evidence type="ECO:0000256" key="13">
    <source>
        <dbReference type="PIRSR" id="PIRSR005096-1"/>
    </source>
</evidence>
<comment type="subunit">
    <text evidence="5">Monomer.</text>
</comment>
<evidence type="ECO:0000313" key="16">
    <source>
        <dbReference type="EMBL" id="GBF07964.1"/>
    </source>
</evidence>
<dbReference type="Proteomes" id="UP000236569">
    <property type="component" value="Unassembled WGS sequence"/>
</dbReference>
<evidence type="ECO:0000256" key="4">
    <source>
        <dbReference type="ARBA" id="ARBA00006206"/>
    </source>
</evidence>
<keyword evidence="8" id="KW-0963">Cytoplasm</keyword>
<feature type="active site" description="Proton acceptor" evidence="13">
    <location>
        <position position="320"/>
    </location>
</feature>
<dbReference type="InterPro" id="IPR015443">
    <property type="entry name" value="Aldose_1-epimerase"/>
</dbReference>
<comment type="catalytic activity">
    <reaction evidence="1 12">
        <text>alpha-D-glucose = beta-D-glucose</text>
        <dbReference type="Rhea" id="RHEA:10264"/>
        <dbReference type="ChEBI" id="CHEBI:15903"/>
        <dbReference type="ChEBI" id="CHEBI:17925"/>
        <dbReference type="EC" id="5.1.3.3"/>
    </reaction>
</comment>
<feature type="binding site" evidence="15">
    <location>
        <begin position="185"/>
        <end position="187"/>
    </location>
    <ligand>
        <name>beta-D-galactose</name>
        <dbReference type="ChEBI" id="CHEBI:27667"/>
    </ligand>
</feature>
<dbReference type="CDD" id="cd09019">
    <property type="entry name" value="galactose_mutarotase_like"/>
    <property type="match status" value="1"/>
</dbReference>
<organism evidence="16 17">
    <name type="scientific">Deinococcus aerius</name>
    <dbReference type="NCBI Taxonomy" id="200253"/>
    <lineage>
        <taxon>Bacteria</taxon>
        <taxon>Thermotogati</taxon>
        <taxon>Deinococcota</taxon>
        <taxon>Deinococci</taxon>
        <taxon>Deinococcales</taxon>
        <taxon>Deinococcaceae</taxon>
        <taxon>Deinococcus</taxon>
    </lineage>
</organism>
<dbReference type="PROSITE" id="PS00545">
    <property type="entry name" value="ALDOSE_1_EPIMERASE"/>
    <property type="match status" value="1"/>
</dbReference>
<accession>A0A2I9D0B2</accession>